<dbReference type="Gene3D" id="1.10.238.10">
    <property type="entry name" value="EF-hand"/>
    <property type="match status" value="1"/>
</dbReference>
<protein>
    <recommendedName>
        <fullName evidence="1">EF-hand domain-containing protein</fullName>
    </recommendedName>
</protein>
<reference evidence="3" key="1">
    <citation type="journal article" date="2017" name="Nat. Commun.">
        <title>The asparagus genome sheds light on the origin and evolution of a young Y chromosome.</title>
        <authorList>
            <person name="Harkess A."/>
            <person name="Zhou J."/>
            <person name="Xu C."/>
            <person name="Bowers J.E."/>
            <person name="Van der Hulst R."/>
            <person name="Ayyampalayam S."/>
            <person name="Mercati F."/>
            <person name="Riccardi P."/>
            <person name="McKain M.R."/>
            <person name="Kakrana A."/>
            <person name="Tang H."/>
            <person name="Ray J."/>
            <person name="Groenendijk J."/>
            <person name="Arikit S."/>
            <person name="Mathioni S.M."/>
            <person name="Nakano M."/>
            <person name="Shan H."/>
            <person name="Telgmann-Rauber A."/>
            <person name="Kanno A."/>
            <person name="Yue Z."/>
            <person name="Chen H."/>
            <person name="Li W."/>
            <person name="Chen Y."/>
            <person name="Xu X."/>
            <person name="Zhang Y."/>
            <person name="Luo S."/>
            <person name="Chen H."/>
            <person name="Gao J."/>
            <person name="Mao Z."/>
            <person name="Pires J.C."/>
            <person name="Luo M."/>
            <person name="Kudrna D."/>
            <person name="Wing R.A."/>
            <person name="Meyers B.C."/>
            <person name="Yi K."/>
            <person name="Kong H."/>
            <person name="Lavrijsen P."/>
            <person name="Sunseri F."/>
            <person name="Falavigna A."/>
            <person name="Ye Y."/>
            <person name="Leebens-Mack J.H."/>
            <person name="Chen G."/>
        </authorList>
    </citation>
    <scope>NUCLEOTIDE SEQUENCE [LARGE SCALE GENOMIC DNA]</scope>
    <source>
        <strain evidence="3">cv. DH0086</strain>
    </source>
</reference>
<proteinExistence type="predicted"/>
<keyword evidence="3" id="KW-1185">Reference proteome</keyword>
<dbReference type="SUPFAM" id="SSF47473">
    <property type="entry name" value="EF-hand"/>
    <property type="match status" value="1"/>
</dbReference>
<name>A0A5P1EBX5_ASPOF</name>
<organism evidence="2 3">
    <name type="scientific">Asparagus officinalis</name>
    <name type="common">Garden asparagus</name>
    <dbReference type="NCBI Taxonomy" id="4686"/>
    <lineage>
        <taxon>Eukaryota</taxon>
        <taxon>Viridiplantae</taxon>
        <taxon>Streptophyta</taxon>
        <taxon>Embryophyta</taxon>
        <taxon>Tracheophyta</taxon>
        <taxon>Spermatophyta</taxon>
        <taxon>Magnoliopsida</taxon>
        <taxon>Liliopsida</taxon>
        <taxon>Asparagales</taxon>
        <taxon>Asparagaceae</taxon>
        <taxon>Asparagoideae</taxon>
        <taxon>Asparagus</taxon>
    </lineage>
</organism>
<dbReference type="OrthoDB" id="1720623at2759"/>
<dbReference type="EMBL" id="CM007389">
    <property type="protein sequence ID" value="ONK58416.1"/>
    <property type="molecule type" value="Genomic_DNA"/>
</dbReference>
<feature type="domain" description="EF-hand" evidence="1">
    <location>
        <begin position="59"/>
        <end position="94"/>
    </location>
</feature>
<sequence length="117" mass="12954">MFRRCHPPSTLSSCHCLAPHFMPEPSLSSDITVHPRRYEREAPDLSGAQEVIAESLSEDEIVGLKEMLKMMDTADSGQITYEELKVGLERAGANLKESEISALMEAGANLKESNMFI</sequence>
<dbReference type="AlphaFoldDB" id="A0A5P1EBX5"/>
<gene>
    <name evidence="2" type="ORF">A4U43_C09F12250</name>
</gene>
<evidence type="ECO:0000313" key="2">
    <source>
        <dbReference type="EMBL" id="ONK58416.1"/>
    </source>
</evidence>
<dbReference type="Proteomes" id="UP000243459">
    <property type="component" value="Chromosome 9"/>
</dbReference>
<dbReference type="GO" id="GO:0005509">
    <property type="term" value="F:calcium ion binding"/>
    <property type="evidence" value="ECO:0007669"/>
    <property type="project" value="InterPro"/>
</dbReference>
<evidence type="ECO:0000259" key="1">
    <source>
        <dbReference type="PROSITE" id="PS50222"/>
    </source>
</evidence>
<dbReference type="Gramene" id="ONK58416">
    <property type="protein sequence ID" value="ONK58416"/>
    <property type="gene ID" value="A4U43_C09F12250"/>
</dbReference>
<dbReference type="PROSITE" id="PS50222">
    <property type="entry name" value="EF_HAND_2"/>
    <property type="match status" value="1"/>
</dbReference>
<dbReference type="CDD" id="cd00051">
    <property type="entry name" value="EFh"/>
    <property type="match status" value="1"/>
</dbReference>
<dbReference type="InterPro" id="IPR002048">
    <property type="entry name" value="EF_hand_dom"/>
</dbReference>
<evidence type="ECO:0000313" key="3">
    <source>
        <dbReference type="Proteomes" id="UP000243459"/>
    </source>
</evidence>
<dbReference type="InterPro" id="IPR011992">
    <property type="entry name" value="EF-hand-dom_pair"/>
</dbReference>
<accession>A0A5P1EBX5</accession>